<dbReference type="Pfam" id="PF01974">
    <property type="entry name" value="tRNA_int_endo"/>
    <property type="match status" value="1"/>
</dbReference>
<dbReference type="GO" id="GO:0000379">
    <property type="term" value="P:tRNA-type intron splice site recognition and cleavage"/>
    <property type="evidence" value="ECO:0007669"/>
    <property type="project" value="TreeGrafter"/>
</dbReference>
<dbReference type="Gene3D" id="3.40.1350.10">
    <property type="match status" value="1"/>
</dbReference>
<dbReference type="NCBIfam" id="TIGR00324">
    <property type="entry name" value="endA"/>
    <property type="match status" value="1"/>
</dbReference>
<dbReference type="SUPFAM" id="SSF53032">
    <property type="entry name" value="tRNA-intron endonuclease catalytic domain-like"/>
    <property type="match status" value="1"/>
</dbReference>
<dbReference type="PIRSF" id="PIRSF011789">
    <property type="entry name" value="tRNA_splic_SEN2"/>
    <property type="match status" value="1"/>
</dbReference>
<feature type="active site" evidence="5">
    <location>
        <position position="277"/>
    </location>
</feature>
<comment type="function">
    <text evidence="4">Constitutes one of the two catalytic subunit of the tRNA-splicing endonuclease complex, a complex responsible for identification and cleavage of the splice sites in pre-tRNA. It cleaves pre-tRNA at the 5'- and 3'-splice sites to release the intron. The products are an intron and two tRNA half-molecules bearing 2',3'-cyclic phosphate and 5'-OH termini. There are no conserved sequences at the splice sites, but the intron is invariably located at the same site in the gene, placing the splice sites an invariant distance from the constant structural features of the tRNA body.</text>
</comment>
<accession>W6MRA6</accession>
<keyword evidence="2 4" id="KW-0819">tRNA processing</keyword>
<evidence type="ECO:0000259" key="7">
    <source>
        <dbReference type="Pfam" id="PF01974"/>
    </source>
</evidence>
<dbReference type="InterPro" id="IPR011856">
    <property type="entry name" value="tRNA_endonuc-like_dom_sf"/>
</dbReference>
<dbReference type="GO" id="GO:0005737">
    <property type="term" value="C:cytoplasm"/>
    <property type="evidence" value="ECO:0007669"/>
    <property type="project" value="TreeGrafter"/>
</dbReference>
<reference evidence="8" key="1">
    <citation type="submission" date="2013-12" db="EMBL/GenBank/DDBJ databases">
        <authorList>
            <person name="Genoscope - CEA"/>
        </authorList>
    </citation>
    <scope>NUCLEOTIDE SEQUENCE</scope>
    <source>
        <strain evidence="8">CBS 1993</strain>
    </source>
</reference>
<dbReference type="GO" id="GO:0003676">
    <property type="term" value="F:nucleic acid binding"/>
    <property type="evidence" value="ECO:0007669"/>
    <property type="project" value="InterPro"/>
</dbReference>
<keyword evidence="3 4" id="KW-0456">Lyase</keyword>
<dbReference type="OrthoDB" id="10249562at2759"/>
<evidence type="ECO:0000256" key="4">
    <source>
        <dbReference type="PIRNR" id="PIRNR011789"/>
    </source>
</evidence>
<reference evidence="8" key="2">
    <citation type="submission" date="2014-02" db="EMBL/GenBank/DDBJ databases">
        <title>Complete DNA sequence of /Kuraishia capsulata/ illustrates novel genomic features among budding yeasts (/Saccharomycotina/).</title>
        <authorList>
            <person name="Morales L."/>
            <person name="Noel B."/>
            <person name="Porcel B."/>
            <person name="Marcet-Houben M."/>
            <person name="Hullo M-F."/>
            <person name="Sacerdot C."/>
            <person name="Tekaia F."/>
            <person name="Leh-Louis V."/>
            <person name="Despons L."/>
            <person name="Khanna V."/>
            <person name="Aury J-M."/>
            <person name="Barbe V."/>
            <person name="Couloux A."/>
            <person name="Labadie K."/>
            <person name="Pelletier E."/>
            <person name="Souciet J-L."/>
            <person name="Boekhout T."/>
            <person name="Gabaldon T."/>
            <person name="Wincker P."/>
            <person name="Dujon B."/>
        </authorList>
    </citation>
    <scope>NUCLEOTIDE SEQUENCE</scope>
    <source>
        <strain evidence="8">CBS 1993</strain>
    </source>
</reference>
<evidence type="ECO:0000256" key="2">
    <source>
        <dbReference type="ARBA" id="ARBA00022694"/>
    </source>
</evidence>
<evidence type="ECO:0000256" key="5">
    <source>
        <dbReference type="PIRSR" id="PIRSR011789-1"/>
    </source>
</evidence>
<dbReference type="InterPro" id="IPR006677">
    <property type="entry name" value="tRNA_intron_Endonuc_cat-like"/>
</dbReference>
<evidence type="ECO:0000256" key="1">
    <source>
        <dbReference type="ARBA" id="ARBA00008078"/>
    </source>
</evidence>
<dbReference type="PANTHER" id="PTHR21227:SF0">
    <property type="entry name" value="TRNA-SPLICING ENDONUCLEASE SUBUNIT SEN2"/>
    <property type="match status" value="1"/>
</dbReference>
<comment type="similarity">
    <text evidence="1 4">Belongs to the tRNA-intron endonuclease family.</text>
</comment>
<dbReference type="RefSeq" id="XP_022456397.1">
    <property type="nucleotide sequence ID" value="XM_022604872.1"/>
</dbReference>
<dbReference type="AlphaFoldDB" id="W6MRA6"/>
<dbReference type="CDD" id="cd22363">
    <property type="entry name" value="tRNA-intron_lyase_C"/>
    <property type="match status" value="1"/>
</dbReference>
<dbReference type="STRING" id="1382522.W6MRA6"/>
<organism evidence="8 9">
    <name type="scientific">Kuraishia capsulata CBS 1993</name>
    <dbReference type="NCBI Taxonomy" id="1382522"/>
    <lineage>
        <taxon>Eukaryota</taxon>
        <taxon>Fungi</taxon>
        <taxon>Dikarya</taxon>
        <taxon>Ascomycota</taxon>
        <taxon>Saccharomycotina</taxon>
        <taxon>Pichiomycetes</taxon>
        <taxon>Pichiales</taxon>
        <taxon>Pichiaceae</taxon>
        <taxon>Kuraishia</taxon>
    </lineage>
</organism>
<name>W6MRA6_9ASCO</name>
<keyword evidence="6" id="KW-0175">Coiled coil</keyword>
<feature type="active site" evidence="5">
    <location>
        <position position="269"/>
    </location>
</feature>
<proteinExistence type="inferred from homology"/>
<keyword evidence="9" id="KW-1185">Reference proteome</keyword>
<dbReference type="GO" id="GO:0000213">
    <property type="term" value="F:tRNA-intron lyase activity"/>
    <property type="evidence" value="ECO:0007669"/>
    <property type="project" value="UniProtKB-UniRule"/>
</dbReference>
<evidence type="ECO:0000256" key="3">
    <source>
        <dbReference type="ARBA" id="ARBA00023239"/>
    </source>
</evidence>
<feature type="active site" evidence="5">
    <location>
        <position position="309"/>
    </location>
</feature>
<gene>
    <name evidence="8" type="ORF">KUCA_T00000342001</name>
</gene>
<dbReference type="HOGENOM" id="CLU_012847_2_0_1"/>
<dbReference type="Proteomes" id="UP000019384">
    <property type="component" value="Unassembled WGS sequence"/>
</dbReference>
<feature type="coiled-coil region" evidence="6">
    <location>
        <begin position="116"/>
        <end position="150"/>
    </location>
</feature>
<dbReference type="InterPro" id="IPR016589">
    <property type="entry name" value="tRNA_splic_SEN2"/>
</dbReference>
<feature type="domain" description="tRNA intron endonuclease catalytic" evidence="7">
    <location>
        <begin position="241"/>
        <end position="319"/>
    </location>
</feature>
<dbReference type="GO" id="GO:0000214">
    <property type="term" value="C:tRNA-intron endonuclease complex"/>
    <property type="evidence" value="ECO:0007669"/>
    <property type="project" value="UniProtKB-UniRule"/>
</dbReference>
<dbReference type="InterPro" id="IPR036167">
    <property type="entry name" value="tRNA_intron_Endo_cat-like_sf"/>
</dbReference>
<dbReference type="PANTHER" id="PTHR21227">
    <property type="entry name" value="TRNA-SPLICING ENDONUCLEASE SUBUNIT SEN2"/>
    <property type="match status" value="1"/>
</dbReference>
<evidence type="ECO:0000313" key="8">
    <source>
        <dbReference type="EMBL" id="CDK24380.1"/>
    </source>
</evidence>
<evidence type="ECO:0000313" key="9">
    <source>
        <dbReference type="Proteomes" id="UP000019384"/>
    </source>
</evidence>
<protein>
    <recommendedName>
        <fullName evidence="4">tRNA-splicing endonuclease subunit Sen2</fullName>
        <ecNumber evidence="4">4.6.1.16</ecNumber>
    </recommendedName>
</protein>
<evidence type="ECO:0000256" key="6">
    <source>
        <dbReference type="SAM" id="Coils"/>
    </source>
</evidence>
<dbReference type="InterPro" id="IPR006676">
    <property type="entry name" value="tRNA_splic"/>
</dbReference>
<dbReference type="EMBL" id="HG793125">
    <property type="protein sequence ID" value="CDK24380.1"/>
    <property type="molecule type" value="Genomic_DNA"/>
</dbReference>
<sequence length="369" mass="42909">MTTTVSDRIRLRGKKHQMLPVDTVDLSCFVPHNPVSWAVCLYKVYAGAVPVLPTVRFESGNFFAADWASINKLWRRGFYGKGTLSRSEPSWFNRTKRRLRLDEGTELSSEEIIAQRRHQREEFKRQRQELDALERRYKLEEDSANLARVEKLRHALTETKGRHARSSTPVEEVEIRPEDDVLIQEGKLQNIEVLQLSHTETLFLKLIGCIDIQSEDGPVGLKTAWMQILGLEFTSEDSRLLRFIAYAHYRSLGWCVRSGLKFASDFLLYQRGPPFQHAKYTLRVCGVKEGSMSWIRYSGINRVVSGVKKTMVLSYVTSEWNENEFESIREQMECCSDDHEFALLVADLVSHYRVDEVVYHRWVANRNRE</sequence>
<dbReference type="EC" id="4.6.1.16" evidence="4"/>
<dbReference type="GeneID" id="34517785"/>